<protein>
    <recommendedName>
        <fullName evidence="3">Aminoglycoside phosphotransferase domain-containing protein</fullName>
    </recommendedName>
</protein>
<accession>A0ABX0XJN3</accession>
<evidence type="ECO:0000313" key="2">
    <source>
        <dbReference type="Proteomes" id="UP000734218"/>
    </source>
</evidence>
<proteinExistence type="predicted"/>
<comment type="caution">
    <text evidence="1">The sequence shown here is derived from an EMBL/GenBank/DDBJ whole genome shotgun (WGS) entry which is preliminary data.</text>
</comment>
<reference evidence="1 2" key="1">
    <citation type="submission" date="2020-03" db="EMBL/GenBank/DDBJ databases">
        <title>Genomic Encyclopedia of Type Strains, Phase IV (KMG-IV): sequencing the most valuable type-strain genomes for metagenomic binning, comparative biology and taxonomic classification.</title>
        <authorList>
            <person name="Goeker M."/>
        </authorList>
    </citation>
    <scope>NUCLEOTIDE SEQUENCE [LARGE SCALE GENOMIC DNA]</scope>
    <source>
        <strain evidence="1 2">DSM 27651</strain>
    </source>
</reference>
<gene>
    <name evidence="1" type="ORF">GGR88_000528</name>
</gene>
<evidence type="ECO:0000313" key="1">
    <source>
        <dbReference type="EMBL" id="NJC33054.1"/>
    </source>
</evidence>
<evidence type="ECO:0008006" key="3">
    <source>
        <dbReference type="Google" id="ProtNLM"/>
    </source>
</evidence>
<dbReference type="EMBL" id="JAATJE010000001">
    <property type="protein sequence ID" value="NJC33054.1"/>
    <property type="molecule type" value="Genomic_DNA"/>
</dbReference>
<name>A0ABX0XJN3_9SPHN</name>
<organism evidence="1 2">
    <name type="scientific">Sphingomonas jejuensis</name>
    <dbReference type="NCBI Taxonomy" id="904715"/>
    <lineage>
        <taxon>Bacteria</taxon>
        <taxon>Pseudomonadati</taxon>
        <taxon>Pseudomonadota</taxon>
        <taxon>Alphaproteobacteria</taxon>
        <taxon>Sphingomonadales</taxon>
        <taxon>Sphingomonadaceae</taxon>
        <taxon>Sphingomonas</taxon>
    </lineage>
</organism>
<dbReference type="RefSeq" id="WP_167952723.1">
    <property type="nucleotide sequence ID" value="NZ_JAATJE010000001.1"/>
</dbReference>
<dbReference type="Proteomes" id="UP000734218">
    <property type="component" value="Unassembled WGS sequence"/>
</dbReference>
<sequence length="551" mass="58921">MIVYGDQERWSTVAEECARIVAARASLTGAGLDWHGALARLLLEVAGLLQGIADLEMEQAGGRDTGSPRQGGLMRTLITLAGALDRSWQSGFADQSLPPLDLCAATDEPICVRRPEGFAFYALYPELHAAAARVLEPGTQVIGLRSIGTALAPIVAAAAGSDAAATLRPVGHPFGRAPAVGETLATKITTGAVAIVDEGPGLSGSSILGTVDWLEERGVGLDHIAVLPSHAGSPGHAASEHGRARWSRLRRYVASFDDVVLEGRNPLASWFQDLTGPPLAPLEDVAGGRWRRHVGRPDLPAHPGREALKWRLVAAGGTFRIKFIGLDAAGVAAGERARFLAERGLTVAPLALRYGMLLERWIDDAMFGLPPARNLDLLTRYLRARANMPPPTHAGASLRTLSKMARFNLATVVGEEAAAALLAPWGDDRLGRLQATVRPIHVDGRLHDWEWLQVGGRVLKTDAIDHSQAHDLVGPQDVAWDVAGAAIEHHLDDAQADALAAALGTSAELVAFCRLAYLAFQLGWWSETDDPQGREQARRYAALAREMAEQR</sequence>
<keyword evidence="2" id="KW-1185">Reference proteome</keyword>